<name>A0AAP0G9C3_9ASPA</name>
<feature type="compositionally biased region" description="Basic and acidic residues" evidence="1">
    <location>
        <begin position="132"/>
        <end position="144"/>
    </location>
</feature>
<organism evidence="2 3">
    <name type="scientific">Platanthera zijinensis</name>
    <dbReference type="NCBI Taxonomy" id="2320716"/>
    <lineage>
        <taxon>Eukaryota</taxon>
        <taxon>Viridiplantae</taxon>
        <taxon>Streptophyta</taxon>
        <taxon>Embryophyta</taxon>
        <taxon>Tracheophyta</taxon>
        <taxon>Spermatophyta</taxon>
        <taxon>Magnoliopsida</taxon>
        <taxon>Liliopsida</taxon>
        <taxon>Asparagales</taxon>
        <taxon>Orchidaceae</taxon>
        <taxon>Orchidoideae</taxon>
        <taxon>Orchideae</taxon>
        <taxon>Orchidinae</taxon>
        <taxon>Platanthera</taxon>
    </lineage>
</organism>
<keyword evidence="3" id="KW-1185">Reference proteome</keyword>
<comment type="caution">
    <text evidence="2">The sequence shown here is derived from an EMBL/GenBank/DDBJ whole genome shotgun (WGS) entry which is preliminary data.</text>
</comment>
<proteinExistence type="predicted"/>
<dbReference type="AlphaFoldDB" id="A0AAP0G9C3"/>
<dbReference type="Proteomes" id="UP001418222">
    <property type="component" value="Unassembled WGS sequence"/>
</dbReference>
<protein>
    <submittedName>
        <fullName evidence="2">Uncharacterized protein</fullName>
    </submittedName>
</protein>
<dbReference type="EMBL" id="JBBWWQ010000006">
    <property type="protein sequence ID" value="KAK8945174.1"/>
    <property type="molecule type" value="Genomic_DNA"/>
</dbReference>
<reference evidence="2 3" key="1">
    <citation type="journal article" date="2022" name="Nat. Plants">
        <title>Genomes of leafy and leafless Platanthera orchids illuminate the evolution of mycoheterotrophy.</title>
        <authorList>
            <person name="Li M.H."/>
            <person name="Liu K.W."/>
            <person name="Li Z."/>
            <person name="Lu H.C."/>
            <person name="Ye Q.L."/>
            <person name="Zhang D."/>
            <person name="Wang J.Y."/>
            <person name="Li Y.F."/>
            <person name="Zhong Z.M."/>
            <person name="Liu X."/>
            <person name="Yu X."/>
            <person name="Liu D.K."/>
            <person name="Tu X.D."/>
            <person name="Liu B."/>
            <person name="Hao Y."/>
            <person name="Liao X.Y."/>
            <person name="Jiang Y.T."/>
            <person name="Sun W.H."/>
            <person name="Chen J."/>
            <person name="Chen Y.Q."/>
            <person name="Ai Y."/>
            <person name="Zhai J.W."/>
            <person name="Wu S.S."/>
            <person name="Zhou Z."/>
            <person name="Hsiao Y.Y."/>
            <person name="Wu W.L."/>
            <person name="Chen Y.Y."/>
            <person name="Lin Y.F."/>
            <person name="Hsu J.L."/>
            <person name="Li C.Y."/>
            <person name="Wang Z.W."/>
            <person name="Zhao X."/>
            <person name="Zhong W.Y."/>
            <person name="Ma X.K."/>
            <person name="Ma L."/>
            <person name="Huang J."/>
            <person name="Chen G.Z."/>
            <person name="Huang M.Z."/>
            <person name="Huang L."/>
            <person name="Peng D.H."/>
            <person name="Luo Y.B."/>
            <person name="Zou S.Q."/>
            <person name="Chen S.P."/>
            <person name="Lan S."/>
            <person name="Tsai W.C."/>
            <person name="Van de Peer Y."/>
            <person name="Liu Z.J."/>
        </authorList>
    </citation>
    <scope>NUCLEOTIDE SEQUENCE [LARGE SCALE GENOMIC DNA]</scope>
    <source>
        <strain evidence="2">Lor287</strain>
    </source>
</reference>
<gene>
    <name evidence="2" type="ORF">KSP39_PZI007568</name>
</gene>
<feature type="region of interest" description="Disordered" evidence="1">
    <location>
        <begin position="132"/>
        <end position="162"/>
    </location>
</feature>
<accession>A0AAP0G9C3</accession>
<evidence type="ECO:0000313" key="3">
    <source>
        <dbReference type="Proteomes" id="UP001418222"/>
    </source>
</evidence>
<evidence type="ECO:0000256" key="1">
    <source>
        <dbReference type="SAM" id="MobiDB-lite"/>
    </source>
</evidence>
<evidence type="ECO:0000313" key="2">
    <source>
        <dbReference type="EMBL" id="KAK8945174.1"/>
    </source>
</evidence>
<sequence length="198" mass="22434">MNPWRHRKKDFIGYKSEVVSVKTQENTSKPSNSLVFRTITSVVTEPKDSAGESTNSEFEDLQRLIQHKQDGFWVEHNKLYVVDLFAMVEDDGKRKMGSAPLGGQRWNSGGEEALSPMRRSWWKTREDCEQRRGPTFLGRDHKETTNSIGRARGSTGSRLGELEEATRRSEELEGASAKLIITGVGLQVAGMTFRMRNQ</sequence>